<keyword evidence="10" id="KW-1185">Reference proteome</keyword>
<organism evidence="9 10">
    <name type="scientific">Psilocybe cyanescens</name>
    <dbReference type="NCBI Taxonomy" id="93625"/>
    <lineage>
        <taxon>Eukaryota</taxon>
        <taxon>Fungi</taxon>
        <taxon>Dikarya</taxon>
        <taxon>Basidiomycota</taxon>
        <taxon>Agaricomycotina</taxon>
        <taxon>Agaricomycetes</taxon>
        <taxon>Agaricomycetidae</taxon>
        <taxon>Agaricales</taxon>
        <taxon>Agaricineae</taxon>
        <taxon>Strophariaceae</taxon>
        <taxon>Psilocybe</taxon>
    </lineage>
</organism>
<dbReference type="EMBL" id="NHYD01001584">
    <property type="protein sequence ID" value="PPQ90633.1"/>
    <property type="molecule type" value="Genomic_DNA"/>
</dbReference>
<keyword evidence="7" id="KW-0732">Signal</keyword>
<evidence type="ECO:0000259" key="8">
    <source>
        <dbReference type="Pfam" id="PF00150"/>
    </source>
</evidence>
<feature type="domain" description="Glycoside hydrolase family 5" evidence="8">
    <location>
        <begin position="58"/>
        <end position="322"/>
    </location>
</feature>
<keyword evidence="4 6" id="KW-0378">Hydrolase</keyword>
<dbReference type="GO" id="GO:0008810">
    <property type="term" value="F:cellulase activity"/>
    <property type="evidence" value="ECO:0007669"/>
    <property type="project" value="UniProtKB-EC"/>
</dbReference>
<accession>A0A409XIN1</accession>
<evidence type="ECO:0000256" key="6">
    <source>
        <dbReference type="RuleBase" id="RU361153"/>
    </source>
</evidence>
<evidence type="ECO:0000256" key="5">
    <source>
        <dbReference type="ARBA" id="ARBA00023295"/>
    </source>
</evidence>
<dbReference type="Proteomes" id="UP000283269">
    <property type="component" value="Unassembled WGS sequence"/>
</dbReference>
<dbReference type="STRING" id="93625.A0A409XIN1"/>
<dbReference type="AlphaFoldDB" id="A0A409XIN1"/>
<evidence type="ECO:0000256" key="2">
    <source>
        <dbReference type="ARBA" id="ARBA00005641"/>
    </source>
</evidence>
<gene>
    <name evidence="9" type="ORF">CVT25_006616</name>
</gene>
<dbReference type="Pfam" id="PF00150">
    <property type="entry name" value="Cellulase"/>
    <property type="match status" value="1"/>
</dbReference>
<dbReference type="SUPFAM" id="SSF51445">
    <property type="entry name" value="(Trans)glycosidases"/>
    <property type="match status" value="1"/>
</dbReference>
<dbReference type="GO" id="GO:0009251">
    <property type="term" value="P:glucan catabolic process"/>
    <property type="evidence" value="ECO:0007669"/>
    <property type="project" value="TreeGrafter"/>
</dbReference>
<dbReference type="InParanoid" id="A0A409XIN1"/>
<sequence>MRSCLFTLSSFVILSIISPVLGVTLATTSSAATPTATVPPVASVCPGTRTKFKFFGVNESGAEFNGATIPGLVNTNFVWPRTTSIDFFMSKGFNTFRIPFLMERLNPPATGMTGPFDQNYLNSLKSIVNYITTTKGGFAVIDPHNYMRYINGTVISNVAHPHGNVYWPPQSIYADVMNEPHDIAVQSVFNLNQAAINGIRASGATSQLILVEGTSWTGAWTWVSSGNGAAFSAIKDPNNNVAVQMHQYLDSNGSGTSATCASATVGADRLASATAWLKANNLKGFLGEFAGGANDQCIAALQGALCAMQQSGVWIGATWWGAGPWWNANYIFNIEPPSGVAVAQVLPQALLPFV</sequence>
<reference evidence="9 10" key="1">
    <citation type="journal article" date="2018" name="Evol. Lett.">
        <title>Horizontal gene cluster transfer increased hallucinogenic mushroom diversity.</title>
        <authorList>
            <person name="Reynolds H.T."/>
            <person name="Vijayakumar V."/>
            <person name="Gluck-Thaler E."/>
            <person name="Korotkin H.B."/>
            <person name="Matheny P.B."/>
            <person name="Slot J.C."/>
        </authorList>
    </citation>
    <scope>NUCLEOTIDE SEQUENCE [LARGE SCALE GENOMIC DNA]</scope>
    <source>
        <strain evidence="9 10">2631</strain>
    </source>
</reference>
<comment type="similarity">
    <text evidence="2 6">Belongs to the glycosyl hydrolase 5 (cellulase A) family.</text>
</comment>
<evidence type="ECO:0000313" key="9">
    <source>
        <dbReference type="EMBL" id="PPQ90633.1"/>
    </source>
</evidence>
<proteinExistence type="inferred from homology"/>
<evidence type="ECO:0000256" key="7">
    <source>
        <dbReference type="SAM" id="SignalP"/>
    </source>
</evidence>
<feature type="chain" id="PRO_5019202895" description="cellulase" evidence="7">
    <location>
        <begin position="23"/>
        <end position="354"/>
    </location>
</feature>
<dbReference type="PANTHER" id="PTHR34142">
    <property type="entry name" value="ENDO-BETA-1,4-GLUCANASE A"/>
    <property type="match status" value="1"/>
</dbReference>
<evidence type="ECO:0000313" key="10">
    <source>
        <dbReference type="Proteomes" id="UP000283269"/>
    </source>
</evidence>
<evidence type="ECO:0000256" key="4">
    <source>
        <dbReference type="ARBA" id="ARBA00022801"/>
    </source>
</evidence>
<comment type="caution">
    <text evidence="9">The sequence shown here is derived from an EMBL/GenBank/DDBJ whole genome shotgun (WGS) entry which is preliminary data.</text>
</comment>
<protein>
    <recommendedName>
        <fullName evidence="3">cellulase</fullName>
        <ecNumber evidence="3">3.2.1.4</ecNumber>
    </recommendedName>
</protein>
<name>A0A409XIN1_PSICY</name>
<dbReference type="PANTHER" id="PTHR34142:SF1">
    <property type="entry name" value="GLYCOSIDE HYDROLASE FAMILY 5 DOMAIN-CONTAINING PROTEIN"/>
    <property type="match status" value="1"/>
</dbReference>
<dbReference type="Gene3D" id="3.20.20.80">
    <property type="entry name" value="Glycosidases"/>
    <property type="match status" value="1"/>
</dbReference>
<dbReference type="EC" id="3.2.1.4" evidence="3"/>
<evidence type="ECO:0000256" key="3">
    <source>
        <dbReference type="ARBA" id="ARBA00012601"/>
    </source>
</evidence>
<dbReference type="InterPro" id="IPR001547">
    <property type="entry name" value="Glyco_hydro_5"/>
</dbReference>
<comment type="catalytic activity">
    <reaction evidence="1">
        <text>Endohydrolysis of (1-&gt;4)-beta-D-glucosidic linkages in cellulose, lichenin and cereal beta-D-glucans.</text>
        <dbReference type="EC" id="3.2.1.4"/>
    </reaction>
</comment>
<keyword evidence="5 6" id="KW-0326">Glycosidase</keyword>
<evidence type="ECO:0000256" key="1">
    <source>
        <dbReference type="ARBA" id="ARBA00000966"/>
    </source>
</evidence>
<dbReference type="OrthoDB" id="5823761at2759"/>
<feature type="signal peptide" evidence="7">
    <location>
        <begin position="1"/>
        <end position="22"/>
    </location>
</feature>
<dbReference type="InterPro" id="IPR017853">
    <property type="entry name" value="GH"/>
</dbReference>